<accession>A0A1B7JLA8</accession>
<dbReference type="OrthoDB" id="6454936at2"/>
<evidence type="ECO:0008006" key="4">
    <source>
        <dbReference type="Google" id="ProtNLM"/>
    </source>
</evidence>
<sequence length="184" mass="20078">MFLKNKFYVASLLIAGTALLSGCTFGSDTYNTAAQNKQTVSTSSETAAQQAEKQAVQASTNQVDNSYPESQKVLNSAMNRAPVESTSFNANGTEQQSFAHLNTCVKELNALKTLSPKDYNRLVGSFKEVSEINRLYRQVETTASPDTIELLQMAIESKTKVLCAKVRYNSVLSTESTLKKISGL</sequence>
<evidence type="ECO:0000256" key="1">
    <source>
        <dbReference type="SAM" id="SignalP"/>
    </source>
</evidence>
<dbReference type="EMBL" id="LXEW01000047">
    <property type="protein sequence ID" value="OAT48444.1"/>
    <property type="molecule type" value="Genomic_DNA"/>
</dbReference>
<evidence type="ECO:0000313" key="2">
    <source>
        <dbReference type="EMBL" id="OAT48444.1"/>
    </source>
</evidence>
<feature type="chain" id="PRO_5008595274" description="Lipoprotein" evidence="1">
    <location>
        <begin position="27"/>
        <end position="184"/>
    </location>
</feature>
<dbReference type="RefSeq" id="WP_068445580.1">
    <property type="nucleotide sequence ID" value="NZ_LXEW01000047.1"/>
</dbReference>
<gene>
    <name evidence="2" type="ORF">M998_3389</name>
</gene>
<name>A0A1B7JLA8_9GAMM</name>
<organism evidence="2 3">
    <name type="scientific">Providencia heimbachae ATCC 35613</name>
    <dbReference type="NCBI Taxonomy" id="1354272"/>
    <lineage>
        <taxon>Bacteria</taxon>
        <taxon>Pseudomonadati</taxon>
        <taxon>Pseudomonadota</taxon>
        <taxon>Gammaproteobacteria</taxon>
        <taxon>Enterobacterales</taxon>
        <taxon>Morganellaceae</taxon>
        <taxon>Providencia</taxon>
    </lineage>
</organism>
<reference evidence="2 3" key="1">
    <citation type="submission" date="2016-04" db="EMBL/GenBank/DDBJ databases">
        <title>ATOL: Assembling a taxonomically balanced genome-scale reconstruction of the evolutionary history of the Enterobacteriaceae.</title>
        <authorList>
            <person name="Plunkett G.III."/>
            <person name="Neeno-Eckwall E.C."/>
            <person name="Glasner J.D."/>
            <person name="Perna N.T."/>
        </authorList>
    </citation>
    <scope>NUCLEOTIDE SEQUENCE [LARGE SCALE GENOMIC DNA]</scope>
    <source>
        <strain evidence="2 3">ATCC 35613</strain>
    </source>
</reference>
<dbReference type="PROSITE" id="PS51257">
    <property type="entry name" value="PROKAR_LIPOPROTEIN"/>
    <property type="match status" value="1"/>
</dbReference>
<proteinExistence type="predicted"/>
<evidence type="ECO:0000313" key="3">
    <source>
        <dbReference type="Proteomes" id="UP000078224"/>
    </source>
</evidence>
<dbReference type="Proteomes" id="UP000078224">
    <property type="component" value="Unassembled WGS sequence"/>
</dbReference>
<comment type="caution">
    <text evidence="2">The sequence shown here is derived from an EMBL/GenBank/DDBJ whole genome shotgun (WGS) entry which is preliminary data.</text>
</comment>
<dbReference type="AlphaFoldDB" id="A0A1B7JLA8"/>
<keyword evidence="1" id="KW-0732">Signal</keyword>
<keyword evidence="3" id="KW-1185">Reference proteome</keyword>
<protein>
    <recommendedName>
        <fullName evidence="4">Lipoprotein</fullName>
    </recommendedName>
</protein>
<dbReference type="PATRIC" id="fig|1354272.4.peg.3466"/>
<feature type="signal peptide" evidence="1">
    <location>
        <begin position="1"/>
        <end position="26"/>
    </location>
</feature>